<reference evidence="2" key="1">
    <citation type="journal article" date="2019" name="Int. J. Syst. Evol. Microbiol.">
        <title>The Global Catalogue of Microorganisms (GCM) 10K type strain sequencing project: providing services to taxonomists for standard genome sequencing and annotation.</title>
        <authorList>
            <consortium name="The Broad Institute Genomics Platform"/>
            <consortium name="The Broad Institute Genome Sequencing Center for Infectious Disease"/>
            <person name="Wu L."/>
            <person name="Ma J."/>
        </authorList>
    </citation>
    <scope>NUCLEOTIDE SEQUENCE [LARGE SCALE GENOMIC DNA]</scope>
    <source>
        <strain evidence="2">CGMCC 1.12477</strain>
    </source>
</reference>
<organism evidence="1 2">
    <name type="scientific">Lacimonas salitolerans</name>
    <dbReference type="NCBI Taxonomy" id="1323750"/>
    <lineage>
        <taxon>Bacteria</taxon>
        <taxon>Pseudomonadati</taxon>
        <taxon>Pseudomonadota</taxon>
        <taxon>Alphaproteobacteria</taxon>
        <taxon>Rhodobacterales</taxon>
        <taxon>Paracoccaceae</taxon>
        <taxon>Lacimonas</taxon>
    </lineage>
</organism>
<dbReference type="RefSeq" id="WP_379912884.1">
    <property type="nucleotide sequence ID" value="NZ_JBHUDD010000027.1"/>
</dbReference>
<accession>A0ABW4ECI4</accession>
<gene>
    <name evidence="1" type="ORF">ACFTOW_02915</name>
</gene>
<comment type="caution">
    <text evidence="1">The sequence shown here is derived from an EMBL/GenBank/DDBJ whole genome shotgun (WGS) entry which is preliminary data.</text>
</comment>
<proteinExistence type="predicted"/>
<evidence type="ECO:0000313" key="2">
    <source>
        <dbReference type="Proteomes" id="UP001597186"/>
    </source>
</evidence>
<protein>
    <submittedName>
        <fullName evidence="1">YkgJ family cysteine cluster protein</fullName>
    </submittedName>
</protein>
<dbReference type="Pfam" id="PF03692">
    <property type="entry name" value="CxxCxxCC"/>
    <property type="match status" value="1"/>
</dbReference>
<name>A0ABW4ECI4_9RHOB</name>
<dbReference type="Proteomes" id="UP001597186">
    <property type="component" value="Unassembled WGS sequence"/>
</dbReference>
<sequence>MAPRKQGGKPRDLPTLRARLDGLRLHGEVQARARSLLLVWLDAAIAQGVPFDEVLRALKSGAAARTIAAAELQRIGANPPDALLRAACAPGCAFCCLLPGDDGGTILGAEARALHPALVALRGQPDGSAWHPDACPVLDPQSRMCRAYDARPMLCRAYFSTDAGACEANAMGQPVAGAAVLGSQGLMLSVQSVARAALAGVATLPSYALARFARATLDGADLTEALRASRHAPRMLEDERKRLTGG</sequence>
<dbReference type="EMBL" id="JBHUDD010000027">
    <property type="protein sequence ID" value="MFD1508351.1"/>
    <property type="molecule type" value="Genomic_DNA"/>
</dbReference>
<keyword evidence="2" id="KW-1185">Reference proteome</keyword>
<dbReference type="InterPro" id="IPR005358">
    <property type="entry name" value="Puta_zinc/iron-chelating_dom"/>
</dbReference>
<evidence type="ECO:0000313" key="1">
    <source>
        <dbReference type="EMBL" id="MFD1508351.1"/>
    </source>
</evidence>